<evidence type="ECO:0000313" key="3">
    <source>
        <dbReference type="EMBL" id="QDU91273.1"/>
    </source>
</evidence>
<gene>
    <name evidence="3" type="primary">hlyA_3</name>
    <name evidence="3" type="ORF">Pla175_46940</name>
</gene>
<dbReference type="PRINTS" id="PR00313">
    <property type="entry name" value="CABNDNGRPT"/>
</dbReference>
<evidence type="ECO:0000256" key="2">
    <source>
        <dbReference type="ARBA" id="ARBA00022525"/>
    </source>
</evidence>
<comment type="subcellular location">
    <subcellularLocation>
        <location evidence="1">Secreted</location>
    </subcellularLocation>
</comment>
<dbReference type="InterPro" id="IPR013783">
    <property type="entry name" value="Ig-like_fold"/>
</dbReference>
<dbReference type="PANTHER" id="PTHR38340">
    <property type="entry name" value="S-LAYER PROTEIN"/>
    <property type="match status" value="1"/>
</dbReference>
<evidence type="ECO:0000313" key="4">
    <source>
        <dbReference type="Proteomes" id="UP000317429"/>
    </source>
</evidence>
<dbReference type="GO" id="GO:0000272">
    <property type="term" value="P:polysaccharide catabolic process"/>
    <property type="evidence" value="ECO:0007669"/>
    <property type="project" value="InterPro"/>
</dbReference>
<dbReference type="SUPFAM" id="SSF63446">
    <property type="entry name" value="Type I dockerin domain"/>
    <property type="match status" value="1"/>
</dbReference>
<dbReference type="KEGG" id="pnd:Pla175_46940"/>
<dbReference type="Gene3D" id="2.150.10.10">
    <property type="entry name" value="Serralysin-like metalloprotease, C-terminal"/>
    <property type="match status" value="1"/>
</dbReference>
<dbReference type="InterPro" id="IPR018247">
    <property type="entry name" value="EF_Hand_1_Ca_BS"/>
</dbReference>
<accession>A0A518DIG2</accession>
<dbReference type="InterPro" id="IPR001343">
    <property type="entry name" value="Hemolysn_Ca-bd"/>
</dbReference>
<dbReference type="InterPro" id="IPR036439">
    <property type="entry name" value="Dockerin_dom_sf"/>
</dbReference>
<keyword evidence="2" id="KW-0964">Secreted</keyword>
<dbReference type="Gene3D" id="1.10.1330.10">
    <property type="entry name" value="Dockerin domain"/>
    <property type="match status" value="1"/>
</dbReference>
<dbReference type="PANTHER" id="PTHR38340:SF1">
    <property type="entry name" value="S-LAYER PROTEIN"/>
    <property type="match status" value="1"/>
</dbReference>
<dbReference type="EMBL" id="CP036291">
    <property type="protein sequence ID" value="QDU91273.1"/>
    <property type="molecule type" value="Genomic_DNA"/>
</dbReference>
<reference evidence="3 4" key="1">
    <citation type="submission" date="2019-02" db="EMBL/GenBank/DDBJ databases">
        <title>Deep-cultivation of Planctomycetes and their phenomic and genomic characterization uncovers novel biology.</title>
        <authorList>
            <person name="Wiegand S."/>
            <person name="Jogler M."/>
            <person name="Boedeker C."/>
            <person name="Pinto D."/>
            <person name="Vollmers J."/>
            <person name="Rivas-Marin E."/>
            <person name="Kohn T."/>
            <person name="Peeters S.H."/>
            <person name="Heuer A."/>
            <person name="Rast P."/>
            <person name="Oberbeckmann S."/>
            <person name="Bunk B."/>
            <person name="Jeske O."/>
            <person name="Meyerdierks A."/>
            <person name="Storesund J.E."/>
            <person name="Kallscheuer N."/>
            <person name="Luecker S."/>
            <person name="Lage O.M."/>
            <person name="Pohl T."/>
            <person name="Merkel B.J."/>
            <person name="Hornburger P."/>
            <person name="Mueller R.-W."/>
            <person name="Bruemmer F."/>
            <person name="Labrenz M."/>
            <person name="Spormann A.M."/>
            <person name="Op den Camp H."/>
            <person name="Overmann J."/>
            <person name="Amann R."/>
            <person name="Jetten M.S.M."/>
            <person name="Mascher T."/>
            <person name="Medema M.H."/>
            <person name="Devos D.P."/>
            <person name="Kaster A.-K."/>
            <person name="Ovreas L."/>
            <person name="Rohde M."/>
            <person name="Galperin M.Y."/>
            <person name="Jogler C."/>
        </authorList>
    </citation>
    <scope>NUCLEOTIDE SEQUENCE [LARGE SCALE GENOMIC DNA]</scope>
    <source>
        <strain evidence="3 4">Pla175</strain>
    </source>
</reference>
<dbReference type="InterPro" id="IPR018511">
    <property type="entry name" value="Hemolysin-typ_Ca-bd_CS"/>
</dbReference>
<dbReference type="GO" id="GO:0005576">
    <property type="term" value="C:extracellular region"/>
    <property type="evidence" value="ECO:0007669"/>
    <property type="project" value="UniProtKB-SubCell"/>
</dbReference>
<dbReference type="PROSITE" id="PS00330">
    <property type="entry name" value="HEMOLYSIN_CALCIUM"/>
    <property type="match status" value="1"/>
</dbReference>
<dbReference type="PROSITE" id="PS00018">
    <property type="entry name" value="EF_HAND_1"/>
    <property type="match status" value="2"/>
</dbReference>
<evidence type="ECO:0000256" key="1">
    <source>
        <dbReference type="ARBA" id="ARBA00004613"/>
    </source>
</evidence>
<dbReference type="InterPro" id="IPR011049">
    <property type="entry name" value="Serralysin-like_metalloprot_C"/>
</dbReference>
<dbReference type="Gene3D" id="2.60.40.10">
    <property type="entry name" value="Immunoglobulins"/>
    <property type="match status" value="2"/>
</dbReference>
<name>A0A518DIG2_9BACT</name>
<dbReference type="OrthoDB" id="222299at2"/>
<dbReference type="GO" id="GO:0005509">
    <property type="term" value="F:calcium ion binding"/>
    <property type="evidence" value="ECO:0007669"/>
    <property type="project" value="InterPro"/>
</dbReference>
<dbReference type="Proteomes" id="UP000317429">
    <property type="component" value="Chromosome"/>
</dbReference>
<dbReference type="RefSeq" id="WP_145291224.1">
    <property type="nucleotide sequence ID" value="NZ_CP036291.1"/>
</dbReference>
<dbReference type="Gene3D" id="2.60.120.380">
    <property type="match status" value="1"/>
</dbReference>
<dbReference type="Pfam" id="PF00353">
    <property type="entry name" value="HemolysinCabind"/>
    <property type="match status" value="1"/>
</dbReference>
<dbReference type="SUPFAM" id="SSF51120">
    <property type="entry name" value="beta-Roll"/>
    <property type="match status" value="1"/>
</dbReference>
<keyword evidence="4" id="KW-1185">Reference proteome</keyword>
<dbReference type="SMART" id="SM00710">
    <property type="entry name" value="PbH1"/>
    <property type="match status" value="5"/>
</dbReference>
<sequence length="2304" mass="233370">MASRTPRRGLFSRSGAVDRVLGAGRGRRLRAEQLEDRRMLATFTVTTNADAGVGSLREAITLANADATPDDIQFAIVGGDLTITPASTLPAITETLAINGATQPGVRIDGATVLGSGLQISGAGANGSIVRGLSITRFSDGVTIVDSDSNTIAGNFIGTDAASTPGLGNAIAVNISGDSDNNTIGGATLSDRNILSGNSLHGVMVMGAAASGNRIVGNLIGTNAAGDAALPNSGNGVMIDGSPSNTVGGAAAGERNVISGNTQTGVGIENEAADGNTVFGNLIGLNAAGTAALANGFDGVLVNSGADDNQIGGAAAGQGNVISGNGMNGVEMNDAASTGNTVRGNRIGVAATTDAPLPNTGAGVLVTDAVGNPIGGAAAGEANVIAFNTGGGVDVAGAATGASIRGNSFFGNVGLAIDLGDDGVTANDAADPDTGPNNLQNTPAFFGAATIDAGMVTLSYAVDSVAPNAAFPLAVEVFLADADQQEGQSLVTSDVYAAPGSKTITFPAPAGLVAGSWLVATATDAGGNTSEFSSPVEVMAVGAGAGDVFISPTTGLLTVMDRSGLSGGSAAQGNNSVTLTIATRDVGAGPQSGLLFTDPAGLNAVGPGVFQLSASQVFVTDASITPSIRIELQGGDDTLTVDVNGTALIPTPIFFDGGDGSDTLLVMGASTQTVETAAYTPGLQPDEGRLAYDTDDVGTAPNMVIDFDNLEPVIDLVVADVLTVNGTNANNAITYRRGSADDRGLVGIDGFETIEFASKTQLVLNGLAGDDTIVANNANIPAGMTLLGVLGGDGNDTIRFESLPDASATTFIGVDGADGEGGNDILDGSGITVATPLALLGGAGNDTLTGGAGDDVLLGGAGDDTLVDSPGADTYDGGAGEDTLAIRGTTAANVVDVTQLVASAAAGSPYQLSVQNGPLAAPPAATTKNIVSINPAQSPANAANFPTIERILVETFAGDDIIRVAHADEYDDGNALNGVAAQTIAYEVDAGPPNASDRLLVQDLGPGNLVIQRIGADQRSGSVTVGAMAPVTYSNAEFVDITPLDPLTGATGAGGMGRLVVFKNDPFEANNTFANAPFLGAGPTINVDPTIDPGGLVAPFPVPGDADFFQFVAQETGTLDFQLYFRPITDADVGVAGDGRTGLPGDGELTATFFDNDANPVAGIGGSGAQNITDASGAKIGERITIPVVRNQTYYVRIQGDTADAINVYNFTAITTAAPIPELVDLQTGSDSGRNNADDITNDTTPTFTIILDDDRIDEFANLDLAPDSSDDNAQTVGFDYGVEVFNNAVSIGFAFYTGTGNTWEFTAAAGDLVEGEGNHISAAVWIRDQATPATIGRYAMSPSLRVTLDTMAPGVIFGDALGDFDGLDDASDSGVNASPATFSDRITRVTTPTFTGTGAQGSDVGLIWDVDSDGFFTAGTDLLVGTASIPTADSNTGSTLLWRIATSVNLNDPAFTAMRDGVRQLLVIAADAAGNMNLPSDGFSDAGQVLQIFIDTQGPQVDGIGVNGLPISGDGSFDLFDPKPTQTGPTPLATSLSIFFTDPPTRVDQAGTVNDFIYPALDPVEAAKVSNYLLVGDATGPVAISSVTVDQAVKLSETVTAVADNTNFTAAGLVGAAVVPAVGDFITFNNGPNAGVIQRVAAFNPATGDIQLDQDSTIAPAVGDGFSVITAASLAHAGVAVPNLPGEALVTSAASASVFTAAGMIPAGGNQPAIGDYLRFSNGPNQGQVRRVTAFNAATGEITVDSAFSSAPGVGDAFSLLFSANLNTATVTLNFAAPLPDDRFTLTVSPTVSDPAGNPVEDLFGGLFAGANFVMDSLPEIGAFVAQNIAIDINGNGLWDVQQQQFPGGGTNVDLSFTLPVTGAGGAIGLGGYNVHDLAFAGKFGLPSNAVPNASLGFDGLAAFGYSAELNAYRWLVDRDFDGVVNPTGADLLTVQPLIAGFNVAGAIPIAGNFDGNAANGDEIGLYYAGRWALDRNHDFIIQQAEVSAQGNLYGVPIVGDFDGNGIDDFASFNDNRFNFDLTQDFVADDSLVWGFPGVLDRPVAADMDGDGVDDIGLWVPRDSAATPRNTSEWYFLVSGNPNAATRLAAAGTANLVDHPFRTKPFGADLYFEFGDDRALPIVGNFDPPVATATQPQVFEPMPGDFDGSGLVDEGDLALWRQHFGTANPQADANGDGRVDLADYTVWRDHLGMQAPAIAPAMAATGEAPVGPLEPAAESNVAAAPEPGFALVEPLSITARPFESTPEAASAEQAGDDSPDLLLAIDAAQQRREPSPLDEAFGEYDQAEEAAQLIVGVAFSLVD</sequence>
<protein>
    <submittedName>
        <fullName evidence="3">Hemolysin, chromosomal</fullName>
    </submittedName>
</protein>
<dbReference type="InterPro" id="IPR006626">
    <property type="entry name" value="PbH1"/>
</dbReference>
<organism evidence="3 4">
    <name type="scientific">Pirellulimonas nuda</name>
    <dbReference type="NCBI Taxonomy" id="2528009"/>
    <lineage>
        <taxon>Bacteria</taxon>
        <taxon>Pseudomonadati</taxon>
        <taxon>Planctomycetota</taxon>
        <taxon>Planctomycetia</taxon>
        <taxon>Pirellulales</taxon>
        <taxon>Lacipirellulaceae</taxon>
        <taxon>Pirellulimonas</taxon>
    </lineage>
</organism>
<proteinExistence type="predicted"/>
<dbReference type="InterPro" id="IPR050557">
    <property type="entry name" value="RTX_toxin/Mannuronan_C5-epim"/>
</dbReference>